<dbReference type="EMBL" id="JAGYWB010000001">
    <property type="protein sequence ID" value="KAI0531456.1"/>
    <property type="molecule type" value="Genomic_DNA"/>
</dbReference>
<keyword evidence="4" id="KW-0804">Transcription</keyword>
<accession>A0A8T3CCN6</accession>
<evidence type="ECO:0000313" key="8">
    <source>
        <dbReference type="EMBL" id="KAI0531456.1"/>
    </source>
</evidence>
<dbReference type="CDD" id="cd11393">
    <property type="entry name" value="bHLH_AtbHLH_like"/>
    <property type="match status" value="1"/>
</dbReference>
<evidence type="ECO:0000256" key="3">
    <source>
        <dbReference type="ARBA" id="ARBA00023015"/>
    </source>
</evidence>
<protein>
    <recommendedName>
        <fullName evidence="7">BHLH domain-containing protein</fullName>
    </recommendedName>
</protein>
<proteinExistence type="inferred from homology"/>
<keyword evidence="9" id="KW-1185">Reference proteome</keyword>
<keyword evidence="5" id="KW-0539">Nucleus</keyword>
<dbReference type="GO" id="GO:0000981">
    <property type="term" value="F:DNA-binding transcription factor activity, RNA polymerase II-specific"/>
    <property type="evidence" value="ECO:0007669"/>
    <property type="project" value="TreeGrafter"/>
</dbReference>
<evidence type="ECO:0000256" key="2">
    <source>
        <dbReference type="ARBA" id="ARBA00005510"/>
    </source>
</evidence>
<dbReference type="PROSITE" id="PS50888">
    <property type="entry name" value="BHLH"/>
    <property type="match status" value="1"/>
</dbReference>
<dbReference type="InterPro" id="IPR045843">
    <property type="entry name" value="IND-like"/>
</dbReference>
<comment type="subcellular location">
    <subcellularLocation>
        <location evidence="1">Nucleus</location>
    </subcellularLocation>
</comment>
<dbReference type="OrthoDB" id="1870356at2759"/>
<dbReference type="GO" id="GO:0046983">
    <property type="term" value="F:protein dimerization activity"/>
    <property type="evidence" value="ECO:0007669"/>
    <property type="project" value="InterPro"/>
</dbReference>
<evidence type="ECO:0000256" key="6">
    <source>
        <dbReference type="SAM" id="MobiDB-lite"/>
    </source>
</evidence>
<dbReference type="InterPro" id="IPR036638">
    <property type="entry name" value="HLH_DNA-bd_sf"/>
</dbReference>
<organism evidence="8 9">
    <name type="scientific">Dendrobium nobile</name>
    <name type="common">Orchid</name>
    <dbReference type="NCBI Taxonomy" id="94219"/>
    <lineage>
        <taxon>Eukaryota</taxon>
        <taxon>Viridiplantae</taxon>
        <taxon>Streptophyta</taxon>
        <taxon>Embryophyta</taxon>
        <taxon>Tracheophyta</taxon>
        <taxon>Spermatophyta</taxon>
        <taxon>Magnoliopsida</taxon>
        <taxon>Liliopsida</taxon>
        <taxon>Asparagales</taxon>
        <taxon>Orchidaceae</taxon>
        <taxon>Epidendroideae</taxon>
        <taxon>Malaxideae</taxon>
        <taxon>Dendrobiinae</taxon>
        <taxon>Dendrobium</taxon>
    </lineage>
</organism>
<dbReference type="SUPFAM" id="SSF47459">
    <property type="entry name" value="HLH, helix-loop-helix DNA-binding domain"/>
    <property type="match status" value="1"/>
</dbReference>
<sequence length="282" mass="31402">MLRTFSEPEVDNRWPAATPQLTALPAAVGQRLTSAPAMADMMIDERFPATDSNSSQSSPQTSSYSADSINDFASSGFSSWQEHDIASIESSPDPFLPPFTGERSSSMAADQLTTRNQNDANQRRESWMLDESENIEITVRNAKRKKKTHLHTEEEIHCLLPSFEATSSTRMARKARRKTQNIGVYTTVLQKLVSPFGKTDTASVLHEASVYIKAMHERIKLLSKTHLESIPHDLVDQGMNNGRDQRSESLRGMGLCLVPISPLIISIVNHEPSDDCMSERVL</sequence>
<dbReference type="PANTHER" id="PTHR16223">
    <property type="entry name" value="TRANSCRIPTION FACTOR BHLH83-RELATED"/>
    <property type="match status" value="1"/>
</dbReference>
<evidence type="ECO:0000256" key="5">
    <source>
        <dbReference type="ARBA" id="ARBA00023242"/>
    </source>
</evidence>
<dbReference type="PANTHER" id="PTHR16223:SF249">
    <property type="entry name" value="TRANSCRIPTION FACTOR BHLH154"/>
    <property type="match status" value="1"/>
</dbReference>
<keyword evidence="3" id="KW-0805">Transcription regulation</keyword>
<feature type="compositionally biased region" description="Polar residues" evidence="6">
    <location>
        <begin position="102"/>
        <end position="120"/>
    </location>
</feature>
<gene>
    <name evidence="8" type="ORF">KFK09_001011</name>
</gene>
<comment type="caution">
    <text evidence="8">The sequence shown here is derived from an EMBL/GenBank/DDBJ whole genome shotgun (WGS) entry which is preliminary data.</text>
</comment>
<feature type="compositionally biased region" description="Low complexity" evidence="6">
    <location>
        <begin position="49"/>
        <end position="67"/>
    </location>
</feature>
<comment type="similarity">
    <text evidence="2">Belongs to the bHLH protein family.</text>
</comment>
<dbReference type="GO" id="GO:0000978">
    <property type="term" value="F:RNA polymerase II cis-regulatory region sequence-specific DNA binding"/>
    <property type="evidence" value="ECO:0007669"/>
    <property type="project" value="TreeGrafter"/>
</dbReference>
<evidence type="ECO:0000259" key="7">
    <source>
        <dbReference type="PROSITE" id="PS50888"/>
    </source>
</evidence>
<dbReference type="AlphaFoldDB" id="A0A8T3CCN6"/>
<evidence type="ECO:0000256" key="1">
    <source>
        <dbReference type="ARBA" id="ARBA00004123"/>
    </source>
</evidence>
<feature type="region of interest" description="Disordered" evidence="6">
    <location>
        <begin position="88"/>
        <end position="125"/>
    </location>
</feature>
<reference evidence="8" key="1">
    <citation type="journal article" date="2022" name="Front. Genet.">
        <title>Chromosome-Scale Assembly of the Dendrobium nobile Genome Provides Insights Into the Molecular Mechanism of the Biosynthesis of the Medicinal Active Ingredient of Dendrobium.</title>
        <authorList>
            <person name="Xu Q."/>
            <person name="Niu S.-C."/>
            <person name="Li K.-L."/>
            <person name="Zheng P.-J."/>
            <person name="Zhang X.-J."/>
            <person name="Jia Y."/>
            <person name="Liu Y."/>
            <person name="Niu Y.-X."/>
            <person name="Yu L.-H."/>
            <person name="Chen D.-F."/>
            <person name="Zhang G.-Q."/>
        </authorList>
    </citation>
    <scope>NUCLEOTIDE SEQUENCE</scope>
    <source>
        <tissue evidence="8">Leaf</tissue>
    </source>
</reference>
<name>A0A8T3CCN6_DENNO</name>
<dbReference type="InterPro" id="IPR011598">
    <property type="entry name" value="bHLH_dom"/>
</dbReference>
<dbReference type="SMR" id="A0A8T3CCN6"/>
<feature type="region of interest" description="Disordered" evidence="6">
    <location>
        <begin position="48"/>
        <end position="67"/>
    </location>
</feature>
<dbReference type="GO" id="GO:0005634">
    <property type="term" value="C:nucleus"/>
    <property type="evidence" value="ECO:0007669"/>
    <property type="project" value="UniProtKB-SubCell"/>
</dbReference>
<evidence type="ECO:0000313" key="9">
    <source>
        <dbReference type="Proteomes" id="UP000829196"/>
    </source>
</evidence>
<feature type="domain" description="BHLH" evidence="7">
    <location>
        <begin position="166"/>
        <end position="215"/>
    </location>
</feature>
<dbReference type="Proteomes" id="UP000829196">
    <property type="component" value="Unassembled WGS sequence"/>
</dbReference>
<evidence type="ECO:0000256" key="4">
    <source>
        <dbReference type="ARBA" id="ARBA00023163"/>
    </source>
</evidence>
<dbReference type="InterPro" id="IPR045239">
    <property type="entry name" value="bHLH95_bHLH"/>
</dbReference>